<dbReference type="Pfam" id="PF00990">
    <property type="entry name" value="GGDEF"/>
    <property type="match status" value="1"/>
</dbReference>
<organism evidence="3 4">
    <name type="scientific">Enterovibrio qingdaonensis</name>
    <dbReference type="NCBI Taxonomy" id="2899818"/>
    <lineage>
        <taxon>Bacteria</taxon>
        <taxon>Pseudomonadati</taxon>
        <taxon>Pseudomonadota</taxon>
        <taxon>Gammaproteobacteria</taxon>
        <taxon>Vibrionales</taxon>
        <taxon>Vibrionaceae</taxon>
        <taxon>Enterovibrio</taxon>
    </lineage>
</organism>
<keyword evidence="3" id="KW-0548">Nucleotidyltransferase</keyword>
<dbReference type="Pfam" id="PF08447">
    <property type="entry name" value="PAS_3"/>
    <property type="match status" value="1"/>
</dbReference>
<dbReference type="GO" id="GO:0052621">
    <property type="term" value="F:diguanylate cyclase activity"/>
    <property type="evidence" value="ECO:0007669"/>
    <property type="project" value="UniProtKB-EC"/>
</dbReference>
<dbReference type="InterPro" id="IPR001610">
    <property type="entry name" value="PAC"/>
</dbReference>
<dbReference type="InterPro" id="IPR013655">
    <property type="entry name" value="PAS_fold_3"/>
</dbReference>
<keyword evidence="4" id="KW-1185">Reference proteome</keyword>
<dbReference type="Gene3D" id="3.30.70.270">
    <property type="match status" value="1"/>
</dbReference>
<dbReference type="SMART" id="SM00267">
    <property type="entry name" value="GGDEF"/>
    <property type="match status" value="1"/>
</dbReference>
<dbReference type="NCBIfam" id="TIGR00254">
    <property type="entry name" value="GGDEF"/>
    <property type="match status" value="1"/>
</dbReference>
<dbReference type="InterPro" id="IPR043128">
    <property type="entry name" value="Rev_trsase/Diguanyl_cyclase"/>
</dbReference>
<proteinExistence type="predicted"/>
<comment type="caution">
    <text evidence="3">The sequence shown here is derived from an EMBL/GenBank/DDBJ whole genome shotgun (WGS) entry which is preliminary data.</text>
</comment>
<feature type="domain" description="GGDEF" evidence="2">
    <location>
        <begin position="407"/>
        <end position="538"/>
    </location>
</feature>
<keyword evidence="3" id="KW-0808">Transferase</keyword>
<dbReference type="PANTHER" id="PTHR44757">
    <property type="entry name" value="DIGUANYLATE CYCLASE DGCP"/>
    <property type="match status" value="1"/>
</dbReference>
<name>A0ABT5QFX5_9GAMM</name>
<evidence type="ECO:0000313" key="3">
    <source>
        <dbReference type="EMBL" id="MDD1779598.1"/>
    </source>
</evidence>
<dbReference type="PROSITE" id="PS50887">
    <property type="entry name" value="GGDEF"/>
    <property type="match status" value="1"/>
</dbReference>
<dbReference type="InterPro" id="IPR000014">
    <property type="entry name" value="PAS"/>
</dbReference>
<dbReference type="InterPro" id="IPR035965">
    <property type="entry name" value="PAS-like_dom_sf"/>
</dbReference>
<accession>A0ABT5QFX5</accession>
<evidence type="ECO:0000259" key="2">
    <source>
        <dbReference type="PROSITE" id="PS50887"/>
    </source>
</evidence>
<dbReference type="EC" id="2.7.7.65" evidence="3"/>
<dbReference type="CDD" id="cd00130">
    <property type="entry name" value="PAS"/>
    <property type="match status" value="1"/>
</dbReference>
<dbReference type="SUPFAM" id="SSF55785">
    <property type="entry name" value="PYP-like sensor domain (PAS domain)"/>
    <property type="match status" value="2"/>
</dbReference>
<dbReference type="PANTHER" id="PTHR44757:SF2">
    <property type="entry name" value="BIOFILM ARCHITECTURE MAINTENANCE PROTEIN MBAA"/>
    <property type="match status" value="1"/>
</dbReference>
<protein>
    <submittedName>
        <fullName evidence="3">Diguanylate cyclase</fullName>
        <ecNumber evidence="3">2.7.7.65</ecNumber>
    </submittedName>
</protein>
<dbReference type="Pfam" id="PF13426">
    <property type="entry name" value="PAS_9"/>
    <property type="match status" value="1"/>
</dbReference>
<dbReference type="PROSITE" id="PS50112">
    <property type="entry name" value="PAS"/>
    <property type="match status" value="1"/>
</dbReference>
<reference evidence="3" key="1">
    <citation type="submission" date="2021-12" db="EMBL/GenBank/DDBJ databases">
        <title>Enterovibrio ZSDZ35 sp. nov. and Enterovibrio ZSDZ42 sp. nov., isolated from coastal seawater in Qingdao.</title>
        <authorList>
            <person name="Zhang P."/>
        </authorList>
    </citation>
    <scope>NUCLEOTIDE SEQUENCE</scope>
    <source>
        <strain evidence="3">ZSDZ35</strain>
    </source>
</reference>
<dbReference type="Gene3D" id="3.30.450.20">
    <property type="entry name" value="PAS domain"/>
    <property type="match status" value="2"/>
</dbReference>
<gene>
    <name evidence="3" type="ORF">LRP49_00190</name>
</gene>
<dbReference type="SMART" id="SM00091">
    <property type="entry name" value="PAS"/>
    <property type="match status" value="3"/>
</dbReference>
<dbReference type="CDD" id="cd01949">
    <property type="entry name" value="GGDEF"/>
    <property type="match status" value="1"/>
</dbReference>
<sequence length="539" mass="61279">MFKSQSPSQLPYFDLAPVPMLLINEHGEIVHINGEGFNLLRSVVSDEIATLDGCMARGQWADVKRFFDIAINAKTDTIYRNILRLKGQSINHLMTVSIASSSPNPLYVAAFSPYYDTFTSKIDIDQMPMCMAIVNDQGRYEQINPAFCQLVGYELDELIGAKEDNISFCSDANSEKPLRVRLSQNDESHYSVEKRYIHKNGHQIWVRTFVTQVSAAKDRKLYVVAVVNIHEEKQLQEVISTSERRFRAIAENVSSVVWISASDPMRLLYVNKCYATIWEESVDKLYTDPRSFLNRIHPNDRELAAEMRFSSSTESWSINYRLVFPDHRVKHVRDSGHCVFDGNGELIYRVGTLTDITYEIDQRDTMMVMAKKLRDLVDFDSLTGIKSRHAIMTDVEDAYHQYTQNGKPSVLVYFDANGFKAINDTYGHEVGDRVLISIADHLTSNIRDTDVAGRIGGDEFVVILRHAAQKEVPQILERLSGEITSPGLPDEVRISLSLGAVELTSEIDSVEEWLSSADGSMYENKRKFKRARYPSIRTV</sequence>
<evidence type="ECO:0000313" key="4">
    <source>
        <dbReference type="Proteomes" id="UP001149821"/>
    </source>
</evidence>
<dbReference type="InterPro" id="IPR000160">
    <property type="entry name" value="GGDEF_dom"/>
</dbReference>
<dbReference type="Proteomes" id="UP001149821">
    <property type="component" value="Unassembled WGS sequence"/>
</dbReference>
<dbReference type="InterPro" id="IPR052155">
    <property type="entry name" value="Biofilm_reg_signaling"/>
</dbReference>
<dbReference type="SUPFAM" id="SSF55073">
    <property type="entry name" value="Nucleotide cyclase"/>
    <property type="match status" value="1"/>
</dbReference>
<dbReference type="SMART" id="SM00086">
    <property type="entry name" value="PAC"/>
    <property type="match status" value="2"/>
</dbReference>
<feature type="domain" description="PAS" evidence="1">
    <location>
        <begin position="124"/>
        <end position="160"/>
    </location>
</feature>
<dbReference type="RefSeq" id="WP_274139383.1">
    <property type="nucleotide sequence ID" value="NZ_JAJUBB010000001.1"/>
</dbReference>
<evidence type="ECO:0000259" key="1">
    <source>
        <dbReference type="PROSITE" id="PS50112"/>
    </source>
</evidence>
<dbReference type="InterPro" id="IPR029787">
    <property type="entry name" value="Nucleotide_cyclase"/>
</dbReference>
<dbReference type="EMBL" id="JAJUBB010000001">
    <property type="protein sequence ID" value="MDD1779598.1"/>
    <property type="molecule type" value="Genomic_DNA"/>
</dbReference>
<dbReference type="NCBIfam" id="TIGR00229">
    <property type="entry name" value="sensory_box"/>
    <property type="match status" value="1"/>
</dbReference>